<protein>
    <submittedName>
        <fullName evidence="2">DinB family protein</fullName>
    </submittedName>
</protein>
<dbReference type="InterPro" id="IPR024775">
    <property type="entry name" value="DinB-like"/>
</dbReference>
<keyword evidence="3" id="KW-1185">Reference proteome</keyword>
<dbReference type="Gene3D" id="1.20.120.450">
    <property type="entry name" value="dinb family like domain"/>
    <property type="match status" value="1"/>
</dbReference>
<organism evidence="2 3">
    <name type="scientific">Dyella agri</name>
    <dbReference type="NCBI Taxonomy" id="1926869"/>
    <lineage>
        <taxon>Bacteria</taxon>
        <taxon>Pseudomonadati</taxon>
        <taxon>Pseudomonadota</taxon>
        <taxon>Gammaproteobacteria</taxon>
        <taxon>Lysobacterales</taxon>
        <taxon>Rhodanobacteraceae</taxon>
        <taxon>Dyella</taxon>
    </lineage>
</organism>
<evidence type="ECO:0000259" key="1">
    <source>
        <dbReference type="Pfam" id="PF12867"/>
    </source>
</evidence>
<gene>
    <name evidence="2" type="ORF">ISP14_09810</name>
</gene>
<sequence length="168" mass="19288">MDILSDTVRSLESVPARLDLLYRTMPASYWDWKPASWEACPGEEFSFREHACHMLDFDALVYHVRIRRTRDERNPKFERVFGDELAAKRRYSEIHPLEAIADFVAARKATVATIKALDDLQLQRKADLAQYGEITLGGLVHLLCDHDSRHLACMHWLLAKLACSGHPV</sequence>
<dbReference type="Pfam" id="PF12867">
    <property type="entry name" value="DinB_2"/>
    <property type="match status" value="1"/>
</dbReference>
<evidence type="ECO:0000313" key="3">
    <source>
        <dbReference type="Proteomes" id="UP001620397"/>
    </source>
</evidence>
<dbReference type="SUPFAM" id="SSF109854">
    <property type="entry name" value="DinB/YfiT-like putative metalloenzymes"/>
    <property type="match status" value="1"/>
</dbReference>
<evidence type="ECO:0000313" key="2">
    <source>
        <dbReference type="EMBL" id="MFK2931087.1"/>
    </source>
</evidence>
<dbReference type="Proteomes" id="UP001620397">
    <property type="component" value="Unassembled WGS sequence"/>
</dbReference>
<dbReference type="RefSeq" id="WP_404538841.1">
    <property type="nucleotide sequence ID" value="NZ_JADIKL010000004.1"/>
</dbReference>
<reference evidence="2 3" key="1">
    <citation type="submission" date="2020-10" db="EMBL/GenBank/DDBJ databases">
        <title>Phylogeny of dyella-like bacteria.</title>
        <authorList>
            <person name="Fu J."/>
        </authorList>
    </citation>
    <scope>NUCLEOTIDE SEQUENCE [LARGE SCALE GENOMIC DNA]</scope>
    <source>
        <strain evidence="2 3">DKC-1</strain>
    </source>
</reference>
<proteinExistence type="predicted"/>
<dbReference type="InterPro" id="IPR034660">
    <property type="entry name" value="DinB/YfiT-like"/>
</dbReference>
<name>A0ABW8KG39_9GAMM</name>
<feature type="domain" description="DinB-like" evidence="1">
    <location>
        <begin position="11"/>
        <end position="154"/>
    </location>
</feature>
<comment type="caution">
    <text evidence="2">The sequence shown here is derived from an EMBL/GenBank/DDBJ whole genome shotgun (WGS) entry which is preliminary data.</text>
</comment>
<dbReference type="EMBL" id="JADIKL010000004">
    <property type="protein sequence ID" value="MFK2931087.1"/>
    <property type="molecule type" value="Genomic_DNA"/>
</dbReference>
<accession>A0ABW8KG39</accession>